<keyword evidence="1" id="KW-1133">Transmembrane helix</keyword>
<keyword evidence="1" id="KW-0472">Membrane</keyword>
<dbReference type="EMBL" id="SMAG01000001">
    <property type="protein sequence ID" value="TCS96884.1"/>
    <property type="molecule type" value="Genomic_DNA"/>
</dbReference>
<dbReference type="OrthoDB" id="2786532at2"/>
<feature type="transmembrane region" description="Helical" evidence="1">
    <location>
        <begin position="225"/>
        <end position="244"/>
    </location>
</feature>
<evidence type="ECO:0000256" key="1">
    <source>
        <dbReference type="SAM" id="Phobius"/>
    </source>
</evidence>
<proteinExistence type="predicted"/>
<dbReference type="RefSeq" id="WP_131923261.1">
    <property type="nucleotide sequence ID" value="NZ_SMAG01000001.1"/>
</dbReference>
<sequence>MINQIWSVWKVEMLLLWRKRWILLVFGVCWLYIVLGFPEHIISIDPGRALMGSVYLVVAGMLASLIYGWHQIQHEKDVFVDEVIHSLPQGWKMKLIGKVLSLITVITLFLIGAYLILLFRFAYAGVPEVFWEKALLYILLYWFLPFLVAGLWGMVVGIYSQTKLAYVYLLILCFFISPLVSSAVFTFSQGSGIGKQVATALTSFNIGQSYLGTPFDPIYGLPMEWYRWSKAFLLAMMAILLLTLRYIKQQRATGWILWTWSGAILSISLLLSLFLFQSDQTRPEEGKLDLLFEENEYYLQNPSLQIKDQTPFIIPSYHLKVKSFRQLVVEAQLEIKPTKKGEDFVFTLYHGFRIREVLGKEDQVLPFIQKGDQIQITVPHSVQADEIYPVKLTYEGTGPFLFFANEQAVYLPNYFPWTPVAGAHNVFLAKDGYAGNYLPVISNEKATYKVEYQGPSPLFTHLPQTEDGIWSGESIEGITLLSGMVEQSKIGKTTVYYPQSMYRMAGLDQYLKDLEGMRAQIEQDFGSSQLSKEFPEHLFMVSIPNGEERPIFSFSQQWHMGLNNQYFSNTPDFLSGKNAWWGPILRAAHREERIAKQPEYLTDFYYNSYLYWDAIRNNDQLKKQEANRIFQIYINSSEDFIQQDSSRTQKQLEQLRSFIEKNSKLESEMKQFFRTWRQRLREEKPMNMKELEQMVKEGVQHG</sequence>
<protein>
    <recommendedName>
        <fullName evidence="4">ABC-type transport system involved in multi-copper enzyme maturation permease subunit</fullName>
    </recommendedName>
</protein>
<feature type="transmembrane region" description="Helical" evidence="1">
    <location>
        <begin position="135"/>
        <end position="159"/>
    </location>
</feature>
<reference evidence="2 3" key="1">
    <citation type="submission" date="2019-03" db="EMBL/GenBank/DDBJ databases">
        <title>Genomic Encyclopedia of Type Strains, Phase IV (KMG-IV): sequencing the most valuable type-strain genomes for metagenomic binning, comparative biology and taxonomic classification.</title>
        <authorList>
            <person name="Goeker M."/>
        </authorList>
    </citation>
    <scope>NUCLEOTIDE SEQUENCE [LARGE SCALE GENOMIC DNA]</scope>
    <source>
        <strain evidence="2 3">DSM 45707</strain>
    </source>
</reference>
<comment type="caution">
    <text evidence="2">The sequence shown here is derived from an EMBL/GenBank/DDBJ whole genome shotgun (WGS) entry which is preliminary data.</text>
</comment>
<feature type="transmembrane region" description="Helical" evidence="1">
    <location>
        <begin position="99"/>
        <end position="123"/>
    </location>
</feature>
<accession>A0A4R3LEV3</accession>
<keyword evidence="3" id="KW-1185">Reference proteome</keyword>
<organism evidence="2 3">
    <name type="scientific">Hazenella coriacea</name>
    <dbReference type="NCBI Taxonomy" id="1179467"/>
    <lineage>
        <taxon>Bacteria</taxon>
        <taxon>Bacillati</taxon>
        <taxon>Bacillota</taxon>
        <taxon>Bacilli</taxon>
        <taxon>Bacillales</taxon>
        <taxon>Thermoactinomycetaceae</taxon>
        <taxon>Hazenella</taxon>
    </lineage>
</organism>
<feature type="transmembrane region" description="Helical" evidence="1">
    <location>
        <begin position="49"/>
        <end position="69"/>
    </location>
</feature>
<dbReference type="Proteomes" id="UP000294937">
    <property type="component" value="Unassembled WGS sequence"/>
</dbReference>
<evidence type="ECO:0000313" key="2">
    <source>
        <dbReference type="EMBL" id="TCS96884.1"/>
    </source>
</evidence>
<name>A0A4R3LEV3_9BACL</name>
<dbReference type="AlphaFoldDB" id="A0A4R3LEV3"/>
<keyword evidence="1" id="KW-0812">Transmembrane</keyword>
<evidence type="ECO:0008006" key="4">
    <source>
        <dbReference type="Google" id="ProtNLM"/>
    </source>
</evidence>
<feature type="transmembrane region" description="Helical" evidence="1">
    <location>
        <begin position="21"/>
        <end position="37"/>
    </location>
</feature>
<feature type="transmembrane region" description="Helical" evidence="1">
    <location>
        <begin position="256"/>
        <end position="276"/>
    </location>
</feature>
<evidence type="ECO:0000313" key="3">
    <source>
        <dbReference type="Proteomes" id="UP000294937"/>
    </source>
</evidence>
<gene>
    <name evidence="2" type="ORF">EDD58_101529</name>
</gene>
<feature type="transmembrane region" description="Helical" evidence="1">
    <location>
        <begin position="166"/>
        <end position="187"/>
    </location>
</feature>